<name>A0A3E1R9U7_9BURK</name>
<proteinExistence type="predicted"/>
<evidence type="ECO:0000313" key="6">
    <source>
        <dbReference type="Proteomes" id="UP000260665"/>
    </source>
</evidence>
<gene>
    <name evidence="5" type="ORF">DIC66_15120</name>
</gene>
<dbReference type="InterPro" id="IPR029058">
    <property type="entry name" value="AB_hydrolase_fold"/>
</dbReference>
<dbReference type="PANTHER" id="PTHR36837:SF5">
    <property type="entry name" value="POLY-3-HYDROXYBUTYRATE SYNTHASE"/>
    <property type="match status" value="1"/>
</dbReference>
<reference evidence="5 6" key="1">
    <citation type="submission" date="2018-05" db="EMBL/GenBank/DDBJ databases">
        <title>Rhodoferax soyangensis sp.nov., isolated from an oligotrophic freshwater lake.</title>
        <authorList>
            <person name="Park M."/>
        </authorList>
    </citation>
    <scope>NUCLEOTIDE SEQUENCE [LARGE SCALE GENOMIC DNA]</scope>
    <source>
        <strain evidence="5 6">IMCC26218</strain>
    </source>
</reference>
<dbReference type="Gene3D" id="3.40.50.1820">
    <property type="entry name" value="alpha/beta hydrolase"/>
    <property type="match status" value="1"/>
</dbReference>
<dbReference type="InterPro" id="IPR051321">
    <property type="entry name" value="PHA/PHB_synthase"/>
</dbReference>
<dbReference type="RefSeq" id="WP_117178834.1">
    <property type="nucleotide sequence ID" value="NZ_QFZK01000010.1"/>
</dbReference>
<comment type="caution">
    <text evidence="5">The sequence shown here is derived from an EMBL/GenBank/DDBJ whole genome shotgun (WGS) entry which is preliminary data.</text>
</comment>
<sequence length="581" mass="65304">MHQPDSPADVAVRGNRYAALRTLGHVREALVASANLGLSPESLLLSWLDWIIHLVGDPDKRVELAMRLTQALPALLTQASAPAPAPAPSAVESWQDRRFSSPAWQQEPFRTWARAFELTDDWWRHATRNVPGTDPHHEAVVAFVARQWLDFMAPSNQPWSNPEVLQHTLKHHGANLLRGGVHMLQDLQHKLAGLPPVGSEAFVVGRDMACTPGKVVLRNALMELIQYSPATRTVFAEPVLLVPAWIMKYYILDLSPHNSLVRWLVAHGHTVFCISWRNVSAAQRNLGLEDYRRLGVMAAIDTIEGLVPHRKIHALGYCLGGTLLAMAAAAMARAGDARLASLTLLAAQTDFTEPGELQLFIDHAQVHMLDSVMWLRGYLTAEQMSVAFQMLRSNDLIWSRVVHDYMLGERTPMRDLIAWNADSTRMPQRMHSEYLHRLFLNNDLAAGRYLVEGHPVALQNIRAPIFVVGTERDHVAPWRSVYKIHYLADTELTFLLTSGGHNAGIVSEPGHTHRHYRVRAKQATDSCLSADEWLQATPVHEGSWWPVWRRWLTRLSDRRRVAPPPIGHSLMDAPGSYVLVR</sequence>
<dbReference type="InterPro" id="IPR022211">
    <property type="entry name" value="PHBC_N"/>
</dbReference>
<dbReference type="PANTHER" id="PTHR36837">
    <property type="entry name" value="POLY(3-HYDROXYALKANOATE) POLYMERASE SUBUNIT PHAC"/>
    <property type="match status" value="1"/>
</dbReference>
<protein>
    <submittedName>
        <fullName evidence="5">Poly-beta-hydroxybutyrate polymerase</fullName>
    </submittedName>
</protein>
<evidence type="ECO:0000313" key="5">
    <source>
        <dbReference type="EMBL" id="RFO96125.1"/>
    </source>
</evidence>
<dbReference type="Proteomes" id="UP000260665">
    <property type="component" value="Unassembled WGS sequence"/>
</dbReference>
<evidence type="ECO:0000256" key="2">
    <source>
        <dbReference type="ARBA" id="ARBA00023315"/>
    </source>
</evidence>
<accession>A0A3E1R9U7</accession>
<evidence type="ECO:0000259" key="4">
    <source>
        <dbReference type="Pfam" id="PF12551"/>
    </source>
</evidence>
<feature type="domain" description="Poly-beta-hydroxybutyrate polymerase N-terminal" evidence="3">
    <location>
        <begin position="95"/>
        <end position="264"/>
    </location>
</feature>
<keyword evidence="6" id="KW-1185">Reference proteome</keyword>
<dbReference type="Pfam" id="PF12551">
    <property type="entry name" value="PHBC_N"/>
    <property type="match status" value="1"/>
</dbReference>
<evidence type="ECO:0000259" key="3">
    <source>
        <dbReference type="Pfam" id="PF07167"/>
    </source>
</evidence>
<dbReference type="GO" id="GO:0016746">
    <property type="term" value="F:acyltransferase activity"/>
    <property type="evidence" value="ECO:0007669"/>
    <property type="project" value="UniProtKB-KW"/>
</dbReference>
<feature type="domain" description="Poly-beta-hydroxybutyrate polymerase N-terminal" evidence="4">
    <location>
        <begin position="23"/>
        <end position="60"/>
    </location>
</feature>
<evidence type="ECO:0000256" key="1">
    <source>
        <dbReference type="ARBA" id="ARBA00022679"/>
    </source>
</evidence>
<dbReference type="EMBL" id="QFZK01000010">
    <property type="protein sequence ID" value="RFO96125.1"/>
    <property type="molecule type" value="Genomic_DNA"/>
</dbReference>
<keyword evidence="2" id="KW-0012">Acyltransferase</keyword>
<dbReference type="GO" id="GO:0042619">
    <property type="term" value="P:poly-hydroxybutyrate biosynthetic process"/>
    <property type="evidence" value="ECO:0007669"/>
    <property type="project" value="InterPro"/>
</dbReference>
<dbReference type="SUPFAM" id="SSF53474">
    <property type="entry name" value="alpha/beta-Hydrolases"/>
    <property type="match status" value="1"/>
</dbReference>
<dbReference type="Pfam" id="PF07167">
    <property type="entry name" value="PhaC_N"/>
    <property type="match status" value="1"/>
</dbReference>
<dbReference type="OrthoDB" id="7208816at2"/>
<organism evidence="5 6">
    <name type="scientific">Rhodoferax lacus</name>
    <dbReference type="NCBI Taxonomy" id="2184758"/>
    <lineage>
        <taxon>Bacteria</taxon>
        <taxon>Pseudomonadati</taxon>
        <taxon>Pseudomonadota</taxon>
        <taxon>Betaproteobacteria</taxon>
        <taxon>Burkholderiales</taxon>
        <taxon>Comamonadaceae</taxon>
        <taxon>Rhodoferax</taxon>
    </lineage>
</organism>
<dbReference type="InterPro" id="IPR010941">
    <property type="entry name" value="PhaC_N"/>
</dbReference>
<keyword evidence="1" id="KW-0808">Transferase</keyword>
<dbReference type="AlphaFoldDB" id="A0A3E1R9U7"/>